<sequence>MEQVKKGLLIICGTISLVLGLLGIVLPLLPTTPFLLLAAACYVRSSRKLYQWLLNNKYFGPYIENYRAGKGIPLRTKVIGVSLLWISMGYTVIFVIPLFAIKVLLLLIAAYFTWFILKQKTLKKQKHSVGNM</sequence>
<evidence type="ECO:0000313" key="2">
    <source>
        <dbReference type="EMBL" id="GGB44474.1"/>
    </source>
</evidence>
<dbReference type="InterPro" id="IPR007401">
    <property type="entry name" value="DUF454"/>
</dbReference>
<keyword evidence="3" id="KW-1185">Reference proteome</keyword>
<gene>
    <name evidence="2" type="ORF">GCM10011409_22580</name>
</gene>
<reference evidence="2" key="1">
    <citation type="journal article" date="2014" name="Int. J. Syst. Evol. Microbiol.">
        <title>Complete genome sequence of Corynebacterium casei LMG S-19264T (=DSM 44701T), isolated from a smear-ripened cheese.</title>
        <authorList>
            <consortium name="US DOE Joint Genome Institute (JGI-PGF)"/>
            <person name="Walter F."/>
            <person name="Albersmeier A."/>
            <person name="Kalinowski J."/>
            <person name="Ruckert C."/>
        </authorList>
    </citation>
    <scope>NUCLEOTIDE SEQUENCE</scope>
    <source>
        <strain evidence="2">CGMCC 1.15454</strain>
    </source>
</reference>
<dbReference type="PIRSF" id="PIRSF016789">
    <property type="entry name" value="DUF454"/>
    <property type="match status" value="1"/>
</dbReference>
<feature type="transmembrane region" description="Helical" evidence="1">
    <location>
        <begin position="7"/>
        <end position="29"/>
    </location>
</feature>
<dbReference type="PANTHER" id="PTHR35813:SF1">
    <property type="entry name" value="INNER MEMBRANE PROTEIN YBAN"/>
    <property type="match status" value="1"/>
</dbReference>
<evidence type="ECO:0008006" key="4">
    <source>
        <dbReference type="Google" id="ProtNLM"/>
    </source>
</evidence>
<dbReference type="Pfam" id="PF04304">
    <property type="entry name" value="DUF454"/>
    <property type="match status" value="1"/>
</dbReference>
<dbReference type="Proteomes" id="UP000621492">
    <property type="component" value="Unassembled WGS sequence"/>
</dbReference>
<reference evidence="2" key="2">
    <citation type="submission" date="2020-09" db="EMBL/GenBank/DDBJ databases">
        <authorList>
            <person name="Sun Q."/>
            <person name="Zhou Y."/>
        </authorList>
    </citation>
    <scope>NUCLEOTIDE SEQUENCE</scope>
    <source>
        <strain evidence="2">CGMCC 1.15454</strain>
    </source>
</reference>
<organism evidence="2 3">
    <name type="scientific">Lentibacillus populi</name>
    <dbReference type="NCBI Taxonomy" id="1827502"/>
    <lineage>
        <taxon>Bacteria</taxon>
        <taxon>Bacillati</taxon>
        <taxon>Bacillota</taxon>
        <taxon>Bacilli</taxon>
        <taxon>Bacillales</taxon>
        <taxon>Bacillaceae</taxon>
        <taxon>Lentibacillus</taxon>
    </lineage>
</organism>
<dbReference type="EMBL" id="BMJD01000016">
    <property type="protein sequence ID" value="GGB44474.1"/>
    <property type="molecule type" value="Genomic_DNA"/>
</dbReference>
<feature type="transmembrane region" description="Helical" evidence="1">
    <location>
        <begin position="92"/>
        <end position="117"/>
    </location>
</feature>
<proteinExistence type="predicted"/>
<comment type="caution">
    <text evidence="2">The sequence shown here is derived from an EMBL/GenBank/DDBJ whole genome shotgun (WGS) entry which is preliminary data.</text>
</comment>
<name>A0A9W5TXM0_9BACI</name>
<keyword evidence="1" id="KW-1133">Transmembrane helix</keyword>
<dbReference type="GO" id="GO:0005886">
    <property type="term" value="C:plasma membrane"/>
    <property type="evidence" value="ECO:0007669"/>
    <property type="project" value="TreeGrafter"/>
</dbReference>
<dbReference type="AlphaFoldDB" id="A0A9W5TXM0"/>
<dbReference type="RefSeq" id="WP_188725187.1">
    <property type="nucleotide sequence ID" value="NZ_BMJD01000016.1"/>
</dbReference>
<evidence type="ECO:0000256" key="1">
    <source>
        <dbReference type="SAM" id="Phobius"/>
    </source>
</evidence>
<keyword evidence="1" id="KW-0812">Transmembrane</keyword>
<accession>A0A9W5TXM0</accession>
<dbReference type="PANTHER" id="PTHR35813">
    <property type="entry name" value="INNER MEMBRANE PROTEIN YBAN"/>
    <property type="match status" value="1"/>
</dbReference>
<protein>
    <recommendedName>
        <fullName evidence="4">DUF454 domain-containing protein</fullName>
    </recommendedName>
</protein>
<keyword evidence="1" id="KW-0472">Membrane</keyword>
<evidence type="ECO:0000313" key="3">
    <source>
        <dbReference type="Proteomes" id="UP000621492"/>
    </source>
</evidence>